<dbReference type="GO" id="GO:0008649">
    <property type="term" value="F:rRNA methyltransferase activity"/>
    <property type="evidence" value="ECO:0007669"/>
    <property type="project" value="TreeGrafter"/>
</dbReference>
<name>A0A9Q0C1X1_9POAL</name>
<evidence type="ECO:0000256" key="1">
    <source>
        <dbReference type="ARBA" id="ARBA00010632"/>
    </source>
</evidence>
<keyword evidence="6" id="KW-0694">RNA-binding</keyword>
<dbReference type="OrthoDB" id="1859733at2759"/>
<evidence type="ECO:0000256" key="5">
    <source>
        <dbReference type="ARBA" id="ARBA00022679"/>
    </source>
</evidence>
<dbReference type="InterPro" id="IPR020813">
    <property type="entry name" value="Fibrillarin_CS"/>
</dbReference>
<keyword evidence="4" id="KW-0489">Methyltransferase</keyword>
<dbReference type="GO" id="GO:0000494">
    <property type="term" value="P:box C/D sno(s)RNA 3'-end processing"/>
    <property type="evidence" value="ECO:0007669"/>
    <property type="project" value="TreeGrafter"/>
</dbReference>
<dbReference type="PANTHER" id="PTHR10335">
    <property type="entry name" value="RRNA 2-O-METHYLTRANSFERASE FIBRILLARIN"/>
    <property type="match status" value="1"/>
</dbReference>
<dbReference type="EMBL" id="JAMQYH010000005">
    <property type="protein sequence ID" value="KAJ1685733.1"/>
    <property type="molecule type" value="Genomic_DNA"/>
</dbReference>
<accession>A0A9Q0C1X1</accession>
<dbReference type="GO" id="GO:0003723">
    <property type="term" value="F:RNA binding"/>
    <property type="evidence" value="ECO:0007669"/>
    <property type="project" value="UniProtKB-KW"/>
</dbReference>
<dbReference type="Pfam" id="PF01269">
    <property type="entry name" value="Fibrillarin"/>
    <property type="match status" value="1"/>
</dbReference>
<evidence type="ECO:0000256" key="3">
    <source>
        <dbReference type="ARBA" id="ARBA00022552"/>
    </source>
</evidence>
<comment type="catalytic activity">
    <reaction evidence="8">
        <text>L-glutaminyl-[histone H2A] + S-adenosyl-L-methionine = N(5)-methyl-L-glutaminyl-[histone H2A] + S-adenosyl-L-homocysteine + H(+)</text>
        <dbReference type="Rhea" id="RHEA:50904"/>
        <dbReference type="Rhea" id="RHEA-COMP:12837"/>
        <dbReference type="Rhea" id="RHEA-COMP:12839"/>
        <dbReference type="ChEBI" id="CHEBI:15378"/>
        <dbReference type="ChEBI" id="CHEBI:30011"/>
        <dbReference type="ChEBI" id="CHEBI:57856"/>
        <dbReference type="ChEBI" id="CHEBI:59789"/>
        <dbReference type="ChEBI" id="CHEBI:61891"/>
    </reaction>
</comment>
<dbReference type="Gene3D" id="3.40.50.150">
    <property type="entry name" value="Vaccinia Virus protein VP39"/>
    <property type="match status" value="1"/>
</dbReference>
<dbReference type="GO" id="GO:0031428">
    <property type="term" value="C:box C/D methylation guide snoRNP complex"/>
    <property type="evidence" value="ECO:0007669"/>
    <property type="project" value="TreeGrafter"/>
</dbReference>
<dbReference type="Proteomes" id="UP001151287">
    <property type="component" value="Unassembled WGS sequence"/>
</dbReference>
<proteinExistence type="inferred from homology"/>
<gene>
    <name evidence="9" type="ORF">LUZ63_017123</name>
</gene>
<evidence type="ECO:0000256" key="4">
    <source>
        <dbReference type="ARBA" id="ARBA00022603"/>
    </source>
</evidence>
<sequence length="178" mass="19403">MLYFDAVVLVMHKPMAPGTRVLYLGAASGTIVSHFSDIVGPTGVVYAVEFSHRSGRDLVNMAKKRTNVIPIIEDARHPARYGMLVGTVDVIFSDVAQPDQARILALNASYFLKNGGHFVISIKANCIGSTVPAEAVFASEVKKLQAEQFKPAELVTLEPFERDHACVVGGYRMPKKID</sequence>
<keyword evidence="3" id="KW-0698">rRNA processing</keyword>
<dbReference type="GO" id="GO:0032040">
    <property type="term" value="C:small-subunit processome"/>
    <property type="evidence" value="ECO:0007669"/>
    <property type="project" value="TreeGrafter"/>
</dbReference>
<evidence type="ECO:0000313" key="10">
    <source>
        <dbReference type="Proteomes" id="UP001151287"/>
    </source>
</evidence>
<protein>
    <recommendedName>
        <fullName evidence="2">rRNA 2'-O-methyltransferase fibrillarin</fullName>
    </recommendedName>
    <alternativeName>
        <fullName evidence="7">Histone-glutamine methyltransferase</fullName>
    </alternativeName>
</protein>
<dbReference type="PROSITE" id="PS00566">
    <property type="entry name" value="FIBRILLARIN"/>
    <property type="match status" value="1"/>
</dbReference>
<dbReference type="PANTHER" id="PTHR10335:SF17">
    <property type="entry name" value="FIBRILLARIN"/>
    <property type="match status" value="1"/>
</dbReference>
<dbReference type="CDD" id="cd02440">
    <property type="entry name" value="AdoMet_MTases"/>
    <property type="match status" value="1"/>
</dbReference>
<dbReference type="AlphaFoldDB" id="A0A9Q0C1X1"/>
<evidence type="ECO:0000313" key="9">
    <source>
        <dbReference type="EMBL" id="KAJ1685733.1"/>
    </source>
</evidence>
<dbReference type="GO" id="GO:1990259">
    <property type="term" value="F:histone H2AQ104 methyltransferase activity"/>
    <property type="evidence" value="ECO:0007669"/>
    <property type="project" value="TreeGrafter"/>
</dbReference>
<dbReference type="SUPFAM" id="SSF53335">
    <property type="entry name" value="S-adenosyl-L-methionine-dependent methyltransferases"/>
    <property type="match status" value="1"/>
</dbReference>
<evidence type="ECO:0000256" key="2">
    <source>
        <dbReference type="ARBA" id="ARBA00015190"/>
    </source>
</evidence>
<keyword evidence="5" id="KW-0808">Transferase</keyword>
<evidence type="ECO:0000256" key="6">
    <source>
        <dbReference type="ARBA" id="ARBA00022884"/>
    </source>
</evidence>
<dbReference type="SMART" id="SM01206">
    <property type="entry name" value="Fibrillarin"/>
    <property type="match status" value="1"/>
</dbReference>
<evidence type="ECO:0000256" key="8">
    <source>
        <dbReference type="ARBA" id="ARBA00047568"/>
    </source>
</evidence>
<dbReference type="InterPro" id="IPR000692">
    <property type="entry name" value="Fibrillarin"/>
</dbReference>
<dbReference type="InterPro" id="IPR029063">
    <property type="entry name" value="SAM-dependent_MTases_sf"/>
</dbReference>
<dbReference type="NCBIfam" id="NF003276">
    <property type="entry name" value="PRK04266.1-2"/>
    <property type="match status" value="1"/>
</dbReference>
<evidence type="ECO:0000256" key="7">
    <source>
        <dbReference type="ARBA" id="ARBA00032245"/>
    </source>
</evidence>
<comment type="similarity">
    <text evidence="1">Belongs to the methyltransferase superfamily. Fibrillarin family.</text>
</comment>
<keyword evidence="10" id="KW-1185">Reference proteome</keyword>
<reference evidence="9" key="1">
    <citation type="journal article" date="2022" name="Cell">
        <title>Repeat-based holocentromeres influence genome architecture and karyotype evolution.</title>
        <authorList>
            <person name="Hofstatter P.G."/>
            <person name="Thangavel G."/>
            <person name="Lux T."/>
            <person name="Neumann P."/>
            <person name="Vondrak T."/>
            <person name="Novak P."/>
            <person name="Zhang M."/>
            <person name="Costa L."/>
            <person name="Castellani M."/>
            <person name="Scott A."/>
            <person name="Toegelov H."/>
            <person name="Fuchs J."/>
            <person name="Mata-Sucre Y."/>
            <person name="Dias Y."/>
            <person name="Vanzela A.L.L."/>
            <person name="Huettel B."/>
            <person name="Almeida C.C.S."/>
            <person name="Simkova H."/>
            <person name="Souza G."/>
            <person name="Pedrosa-Harand A."/>
            <person name="Macas J."/>
            <person name="Mayer K.F.X."/>
            <person name="Houben A."/>
            <person name="Marques A."/>
        </authorList>
    </citation>
    <scope>NUCLEOTIDE SEQUENCE</scope>
    <source>
        <strain evidence="9">RhyBre1mFocal</strain>
    </source>
</reference>
<dbReference type="PIRSF" id="PIRSF006540">
    <property type="entry name" value="Nop17p"/>
    <property type="match status" value="1"/>
</dbReference>
<comment type="caution">
    <text evidence="9">The sequence shown here is derived from an EMBL/GenBank/DDBJ whole genome shotgun (WGS) entry which is preliminary data.</text>
</comment>
<organism evidence="9 10">
    <name type="scientific">Rhynchospora breviuscula</name>
    <dbReference type="NCBI Taxonomy" id="2022672"/>
    <lineage>
        <taxon>Eukaryota</taxon>
        <taxon>Viridiplantae</taxon>
        <taxon>Streptophyta</taxon>
        <taxon>Embryophyta</taxon>
        <taxon>Tracheophyta</taxon>
        <taxon>Spermatophyta</taxon>
        <taxon>Magnoliopsida</taxon>
        <taxon>Liliopsida</taxon>
        <taxon>Poales</taxon>
        <taxon>Cyperaceae</taxon>
        <taxon>Cyperoideae</taxon>
        <taxon>Rhynchosporeae</taxon>
        <taxon>Rhynchospora</taxon>
    </lineage>
</organism>
<dbReference type="PRINTS" id="PR00052">
    <property type="entry name" value="FIBRILLARIN"/>
</dbReference>